<dbReference type="RefSeq" id="WP_073387474.1">
    <property type="nucleotide sequence ID" value="NZ_FQXK01000016.1"/>
</dbReference>
<dbReference type="OrthoDB" id="9813413at2"/>
<dbReference type="SUPFAM" id="SSF46689">
    <property type="entry name" value="Homeodomain-like"/>
    <property type="match status" value="2"/>
</dbReference>
<gene>
    <name evidence="5" type="ORF">SAMN02745229_02043</name>
</gene>
<dbReference type="GO" id="GO:0043565">
    <property type="term" value="F:sequence-specific DNA binding"/>
    <property type="evidence" value="ECO:0007669"/>
    <property type="project" value="InterPro"/>
</dbReference>
<dbReference type="SMART" id="SM00342">
    <property type="entry name" value="HTH_ARAC"/>
    <property type="match status" value="1"/>
</dbReference>
<dbReference type="Pfam" id="PF02311">
    <property type="entry name" value="AraC_binding"/>
    <property type="match status" value="1"/>
</dbReference>
<dbReference type="PRINTS" id="PR00032">
    <property type="entry name" value="HTHARAC"/>
</dbReference>
<keyword evidence="1" id="KW-0805">Transcription regulation</keyword>
<dbReference type="Gene3D" id="1.10.10.60">
    <property type="entry name" value="Homeodomain-like"/>
    <property type="match status" value="2"/>
</dbReference>
<accession>A0A1M5Z7Z9</accession>
<proteinExistence type="predicted"/>
<dbReference type="AlphaFoldDB" id="A0A1M5Z7Z9"/>
<evidence type="ECO:0000259" key="4">
    <source>
        <dbReference type="PROSITE" id="PS01124"/>
    </source>
</evidence>
<dbReference type="PROSITE" id="PS01124">
    <property type="entry name" value="HTH_ARAC_FAMILY_2"/>
    <property type="match status" value="1"/>
</dbReference>
<keyword evidence="2 5" id="KW-0238">DNA-binding</keyword>
<keyword evidence="3" id="KW-0804">Transcription</keyword>
<evidence type="ECO:0000313" key="6">
    <source>
        <dbReference type="Proteomes" id="UP000184278"/>
    </source>
</evidence>
<dbReference type="Gene3D" id="2.60.120.280">
    <property type="entry name" value="Regulatory protein AraC"/>
    <property type="match status" value="1"/>
</dbReference>
<feature type="domain" description="HTH araC/xylS-type" evidence="4">
    <location>
        <begin position="188"/>
        <end position="286"/>
    </location>
</feature>
<keyword evidence="6" id="KW-1185">Reference proteome</keyword>
<evidence type="ECO:0000313" key="5">
    <source>
        <dbReference type="EMBL" id="SHI20377.1"/>
    </source>
</evidence>
<dbReference type="Proteomes" id="UP000184278">
    <property type="component" value="Unassembled WGS sequence"/>
</dbReference>
<sequence length="290" mass="33679">MENYLFHGNLVASNRILYTPSQFAKSSLIHLQEVGSLQATKQHTSSRQGLGSYLFFLIESGQGSLNYDGISYELREGDCVFIDCKKPYSHTTSKKLWKLDWVHFQGTNMENIYTKYLERGGQPVFRADSPKHYLDIIDGIYNIASSDDYLRDMKIYEQLTRLLTLLMEESWHPENMPENTAGKKKSLQEIKAYLETNYAEKITLDELASKFYINKYYLTRIFKEQYGSTITGYILELRITKAKQLLRFSEMPIDEVAGAVGISDANYFARIFRKIEGTTPHNYRKLWSQL</sequence>
<dbReference type="InterPro" id="IPR003313">
    <property type="entry name" value="AraC-bd"/>
</dbReference>
<dbReference type="PANTHER" id="PTHR43280">
    <property type="entry name" value="ARAC-FAMILY TRANSCRIPTIONAL REGULATOR"/>
    <property type="match status" value="1"/>
</dbReference>
<dbReference type="InterPro" id="IPR009057">
    <property type="entry name" value="Homeodomain-like_sf"/>
</dbReference>
<dbReference type="InterPro" id="IPR018060">
    <property type="entry name" value="HTH_AraC"/>
</dbReference>
<dbReference type="GeneID" id="89508170"/>
<dbReference type="STRING" id="1121131.SAMN02745229_02043"/>
<name>A0A1M5Z7Z9_BUTFI</name>
<dbReference type="InterPro" id="IPR020449">
    <property type="entry name" value="Tscrpt_reg_AraC-type_HTH"/>
</dbReference>
<reference evidence="6" key="1">
    <citation type="submission" date="2016-11" db="EMBL/GenBank/DDBJ databases">
        <authorList>
            <person name="Varghese N."/>
            <person name="Submissions S."/>
        </authorList>
    </citation>
    <scope>NUCLEOTIDE SEQUENCE [LARGE SCALE GENOMIC DNA]</scope>
    <source>
        <strain evidence="6">DSM 3071</strain>
    </source>
</reference>
<evidence type="ECO:0000256" key="3">
    <source>
        <dbReference type="ARBA" id="ARBA00023163"/>
    </source>
</evidence>
<dbReference type="InterPro" id="IPR037923">
    <property type="entry name" value="HTH-like"/>
</dbReference>
<dbReference type="Pfam" id="PF12833">
    <property type="entry name" value="HTH_18"/>
    <property type="match status" value="1"/>
</dbReference>
<dbReference type="PANTHER" id="PTHR43280:SF28">
    <property type="entry name" value="HTH-TYPE TRANSCRIPTIONAL ACTIVATOR RHAS"/>
    <property type="match status" value="1"/>
</dbReference>
<protein>
    <submittedName>
        <fullName evidence="5">AraC-type DNA-binding protein</fullName>
    </submittedName>
</protein>
<dbReference type="GO" id="GO:0003700">
    <property type="term" value="F:DNA-binding transcription factor activity"/>
    <property type="evidence" value="ECO:0007669"/>
    <property type="project" value="InterPro"/>
</dbReference>
<evidence type="ECO:0000256" key="1">
    <source>
        <dbReference type="ARBA" id="ARBA00023015"/>
    </source>
</evidence>
<dbReference type="EMBL" id="FQXK01000016">
    <property type="protein sequence ID" value="SHI20377.1"/>
    <property type="molecule type" value="Genomic_DNA"/>
</dbReference>
<evidence type="ECO:0000256" key="2">
    <source>
        <dbReference type="ARBA" id="ARBA00023125"/>
    </source>
</evidence>
<dbReference type="SUPFAM" id="SSF51215">
    <property type="entry name" value="Regulatory protein AraC"/>
    <property type="match status" value="1"/>
</dbReference>
<organism evidence="5 6">
    <name type="scientific">Butyrivibrio fibrisolvens DSM 3071</name>
    <dbReference type="NCBI Taxonomy" id="1121131"/>
    <lineage>
        <taxon>Bacteria</taxon>
        <taxon>Bacillati</taxon>
        <taxon>Bacillota</taxon>
        <taxon>Clostridia</taxon>
        <taxon>Lachnospirales</taxon>
        <taxon>Lachnospiraceae</taxon>
        <taxon>Butyrivibrio</taxon>
    </lineage>
</organism>